<proteinExistence type="predicted"/>
<dbReference type="Gene3D" id="3.40.50.2000">
    <property type="entry name" value="Glycogen Phosphorylase B"/>
    <property type="match status" value="2"/>
</dbReference>
<evidence type="ECO:0000259" key="1">
    <source>
        <dbReference type="Pfam" id="PF00534"/>
    </source>
</evidence>
<evidence type="ECO:0000313" key="3">
    <source>
        <dbReference type="Proteomes" id="UP000433104"/>
    </source>
</evidence>
<organism evidence="2 3">
    <name type="scientific">Parapontixanthobacter aurantiacus</name>
    <dbReference type="NCBI Taxonomy" id="1463599"/>
    <lineage>
        <taxon>Bacteria</taxon>
        <taxon>Pseudomonadati</taxon>
        <taxon>Pseudomonadota</taxon>
        <taxon>Alphaproteobacteria</taxon>
        <taxon>Sphingomonadales</taxon>
        <taxon>Erythrobacteraceae</taxon>
        <taxon>Parapontixanthobacter</taxon>
    </lineage>
</organism>
<reference evidence="2 3" key="1">
    <citation type="submission" date="2019-12" db="EMBL/GenBank/DDBJ databases">
        <title>Genomic-based taxomic classification of the family Erythrobacteraceae.</title>
        <authorList>
            <person name="Xu L."/>
        </authorList>
    </citation>
    <scope>NUCLEOTIDE SEQUENCE [LARGE SCALE GENOMIC DNA]</scope>
    <source>
        <strain evidence="2 3">MCCC 1A09962</strain>
    </source>
</reference>
<feature type="domain" description="Glycosyl transferase family 1" evidence="1">
    <location>
        <begin position="221"/>
        <end position="350"/>
    </location>
</feature>
<dbReference type="PANTHER" id="PTHR12526">
    <property type="entry name" value="GLYCOSYLTRANSFERASE"/>
    <property type="match status" value="1"/>
</dbReference>
<name>A0A844Z8I0_9SPHN</name>
<sequence>MSQRSGRPRFLHVHCRFPDGMAAERDSILMRAFGNKVEHVVVTADQGSPSKVAGIGGSISVTYPTDFPPIRGLPLPGRLSRLARAMQPFDLVLTHGRDALDAAMAHTLFKDAMDLPPLVHHEIGDAALEGGMAATWYRRFAFGKAAGLVVSSERIEEAALVAWQQPLGRVKHIPPGVPVCKFAFRPANDSLPGLIKRKGECWLGWTGPLDGTADIASLVAICAALPENWHLVVVGEGPERDKVAQEADRRGINHRVHLPGKIIEMSQILGLFDIFALASHSERAGLDAVRGMAAGLPLAAFDNGSLGQMVAEENRPFLAAHKDVETLQTVVERLAKDSDLRHSIGKANREKALADYDEERMVATYRRLYSSAMRRDDW</sequence>
<dbReference type="Proteomes" id="UP000433104">
    <property type="component" value="Unassembled WGS sequence"/>
</dbReference>
<dbReference type="GO" id="GO:0016757">
    <property type="term" value="F:glycosyltransferase activity"/>
    <property type="evidence" value="ECO:0007669"/>
    <property type="project" value="InterPro"/>
</dbReference>
<evidence type="ECO:0000313" key="2">
    <source>
        <dbReference type="EMBL" id="MXO84891.1"/>
    </source>
</evidence>
<dbReference type="OrthoDB" id="9790710at2"/>
<dbReference type="InterPro" id="IPR001296">
    <property type="entry name" value="Glyco_trans_1"/>
</dbReference>
<dbReference type="EMBL" id="WTYW01000001">
    <property type="protein sequence ID" value="MXO84891.1"/>
    <property type="molecule type" value="Genomic_DNA"/>
</dbReference>
<dbReference type="RefSeq" id="WP_160681392.1">
    <property type="nucleotide sequence ID" value="NZ_WTYW01000001.1"/>
</dbReference>
<accession>A0A844Z8I0</accession>
<dbReference type="Pfam" id="PF00534">
    <property type="entry name" value="Glycos_transf_1"/>
    <property type="match status" value="1"/>
</dbReference>
<keyword evidence="2" id="KW-0808">Transferase</keyword>
<comment type="caution">
    <text evidence="2">The sequence shown here is derived from an EMBL/GenBank/DDBJ whole genome shotgun (WGS) entry which is preliminary data.</text>
</comment>
<keyword evidence="3" id="KW-1185">Reference proteome</keyword>
<dbReference type="AlphaFoldDB" id="A0A844Z8I0"/>
<dbReference type="CDD" id="cd03801">
    <property type="entry name" value="GT4_PimA-like"/>
    <property type="match status" value="1"/>
</dbReference>
<gene>
    <name evidence="2" type="ORF">GRI38_02430</name>
</gene>
<dbReference type="PANTHER" id="PTHR12526:SF630">
    <property type="entry name" value="GLYCOSYLTRANSFERASE"/>
    <property type="match status" value="1"/>
</dbReference>
<dbReference type="SUPFAM" id="SSF53756">
    <property type="entry name" value="UDP-Glycosyltransferase/glycogen phosphorylase"/>
    <property type="match status" value="1"/>
</dbReference>
<protein>
    <submittedName>
        <fullName evidence="2">Glycosyltransferase</fullName>
    </submittedName>
</protein>